<feature type="signal peptide" evidence="6">
    <location>
        <begin position="1"/>
        <end position="26"/>
    </location>
</feature>
<proteinExistence type="inferred from homology"/>
<dbReference type="GO" id="GO:0009279">
    <property type="term" value="C:cell outer membrane"/>
    <property type="evidence" value="ECO:0007669"/>
    <property type="project" value="UniProtKB-SubCell"/>
</dbReference>
<evidence type="ECO:0000256" key="6">
    <source>
        <dbReference type="SAM" id="SignalP"/>
    </source>
</evidence>
<comment type="similarity">
    <text evidence="2">Belongs to the SusD family.</text>
</comment>
<evidence type="ECO:0000259" key="7">
    <source>
        <dbReference type="Pfam" id="PF07980"/>
    </source>
</evidence>
<dbReference type="SUPFAM" id="SSF48452">
    <property type="entry name" value="TPR-like"/>
    <property type="match status" value="1"/>
</dbReference>
<comment type="subcellular location">
    <subcellularLocation>
        <location evidence="1">Cell outer membrane</location>
    </subcellularLocation>
</comment>
<sequence length="517" mass="58130">MRYFKIKRFHLFLAMLGLLLAGCADELDQPELNNNFAGGTDFTQTEDMIFSLIGVYQSVAARGWEQPLVVSTRGDDVNAAGDQQGLKNQDRYVYDNSFFGSRTLWETYYEDIIRAHTAMEQIERYMEFADEDGQALGEQYIAEAKVLRAVLLFQLSQVYGAVFIPQSSNLDEFADVTSVPSKDEVMQHLSDQMDEAIPFLLDMRPNERTDLPGGVTKYTALHIKALANQELENYQAVADATGEIIDSGKFSLYPDFYELFKTPGKLSNESLYEFQYSDFGEGTGDRVSHLYAPYGPNGWTPAVSGAGAGWGFFEPSMKYVTFMLDRGETERLETSVLFTQNGIDSIINTTSYTAESLPDFVSPTTRDGDVLRDNARHIFSSGKHYLPSNQLIPGRTAYGSNKHYIVYRYAETLLMYAEAVIQGASPSSISADEAVNQVRERAGLQPINGVTLDQLVDEKYAELALEWGKRFFDMVRLGRYDELSFGGRTFTPDKAFVTYHQDQIDEFPILGEIVNNN</sequence>
<evidence type="ECO:0000313" key="10">
    <source>
        <dbReference type="Proteomes" id="UP000198858"/>
    </source>
</evidence>
<dbReference type="InterPro" id="IPR012944">
    <property type="entry name" value="SusD_RagB_dom"/>
</dbReference>
<keyword evidence="3 6" id="KW-0732">Signal</keyword>
<feature type="chain" id="PRO_5009253494" evidence="6">
    <location>
        <begin position="27"/>
        <end position="517"/>
    </location>
</feature>
<dbReference type="Proteomes" id="UP000198858">
    <property type="component" value="Chromosome I"/>
</dbReference>
<keyword evidence="5" id="KW-0998">Cell outer membrane</keyword>
<dbReference type="STRING" id="1250231.SAMN04488552_0797"/>
<accession>A0A1H1LIK1</accession>
<dbReference type="Gene3D" id="1.25.40.390">
    <property type="match status" value="1"/>
</dbReference>
<evidence type="ECO:0000256" key="5">
    <source>
        <dbReference type="ARBA" id="ARBA00023237"/>
    </source>
</evidence>
<dbReference type="AlphaFoldDB" id="A0A1H1LIK1"/>
<feature type="domain" description="SusD-like N-terminal" evidence="8">
    <location>
        <begin position="53"/>
        <end position="196"/>
    </location>
</feature>
<dbReference type="InterPro" id="IPR033985">
    <property type="entry name" value="SusD-like_N"/>
</dbReference>
<feature type="domain" description="RagB/SusD" evidence="7">
    <location>
        <begin position="395"/>
        <end position="481"/>
    </location>
</feature>
<evidence type="ECO:0000256" key="2">
    <source>
        <dbReference type="ARBA" id="ARBA00006275"/>
    </source>
</evidence>
<name>A0A1H1LIK1_9FLAO</name>
<dbReference type="RefSeq" id="WP_026935064.1">
    <property type="nucleotide sequence ID" value="NZ_LT629745.1"/>
</dbReference>
<gene>
    <name evidence="9" type="ORF">SAMN04488552_0797</name>
</gene>
<evidence type="ECO:0000256" key="3">
    <source>
        <dbReference type="ARBA" id="ARBA00022729"/>
    </source>
</evidence>
<dbReference type="EMBL" id="LT629745">
    <property type="protein sequence ID" value="SDR73845.1"/>
    <property type="molecule type" value="Genomic_DNA"/>
</dbReference>
<reference evidence="9 10" key="1">
    <citation type="submission" date="2016-10" db="EMBL/GenBank/DDBJ databases">
        <authorList>
            <person name="Varghese N."/>
            <person name="Submissions S."/>
        </authorList>
    </citation>
    <scope>NUCLEOTIDE SEQUENCE [LARGE SCALE GENOMIC DNA]</scope>
    <source>
        <strain evidence="9 10">Mar_2010_102</strain>
    </source>
</reference>
<protein>
    <submittedName>
        <fullName evidence="9">Starch-binding associating with outer membrane</fullName>
    </submittedName>
</protein>
<dbReference type="InterPro" id="IPR011990">
    <property type="entry name" value="TPR-like_helical_dom_sf"/>
</dbReference>
<evidence type="ECO:0000313" key="9">
    <source>
        <dbReference type="EMBL" id="SDR73845.1"/>
    </source>
</evidence>
<evidence type="ECO:0000259" key="8">
    <source>
        <dbReference type="Pfam" id="PF14322"/>
    </source>
</evidence>
<evidence type="ECO:0000256" key="4">
    <source>
        <dbReference type="ARBA" id="ARBA00023136"/>
    </source>
</evidence>
<dbReference type="PROSITE" id="PS51257">
    <property type="entry name" value="PROKAR_LIPOPROTEIN"/>
    <property type="match status" value="1"/>
</dbReference>
<dbReference type="Pfam" id="PF07980">
    <property type="entry name" value="SusD_RagB"/>
    <property type="match status" value="1"/>
</dbReference>
<dbReference type="Pfam" id="PF14322">
    <property type="entry name" value="SusD-like_3"/>
    <property type="match status" value="1"/>
</dbReference>
<organism evidence="9 10">
    <name type="scientific">Christiangramia echinicola</name>
    <dbReference type="NCBI Taxonomy" id="279359"/>
    <lineage>
        <taxon>Bacteria</taxon>
        <taxon>Pseudomonadati</taxon>
        <taxon>Bacteroidota</taxon>
        <taxon>Flavobacteriia</taxon>
        <taxon>Flavobacteriales</taxon>
        <taxon>Flavobacteriaceae</taxon>
        <taxon>Christiangramia</taxon>
    </lineage>
</organism>
<keyword evidence="10" id="KW-1185">Reference proteome</keyword>
<evidence type="ECO:0000256" key="1">
    <source>
        <dbReference type="ARBA" id="ARBA00004442"/>
    </source>
</evidence>
<keyword evidence="4" id="KW-0472">Membrane</keyword>